<organism evidence="2 3">
    <name type="scientific">Megalurothrips usitatus</name>
    <name type="common">bean blossom thrips</name>
    <dbReference type="NCBI Taxonomy" id="439358"/>
    <lineage>
        <taxon>Eukaryota</taxon>
        <taxon>Metazoa</taxon>
        <taxon>Ecdysozoa</taxon>
        <taxon>Arthropoda</taxon>
        <taxon>Hexapoda</taxon>
        <taxon>Insecta</taxon>
        <taxon>Pterygota</taxon>
        <taxon>Neoptera</taxon>
        <taxon>Paraneoptera</taxon>
        <taxon>Thysanoptera</taxon>
        <taxon>Terebrantia</taxon>
        <taxon>Thripoidea</taxon>
        <taxon>Thripidae</taxon>
        <taxon>Megalurothrips</taxon>
    </lineage>
</organism>
<dbReference type="AlphaFoldDB" id="A0AAV7X2L6"/>
<keyword evidence="3" id="KW-1185">Reference proteome</keyword>
<evidence type="ECO:0000313" key="3">
    <source>
        <dbReference type="Proteomes" id="UP001075354"/>
    </source>
</evidence>
<feature type="signal peptide" evidence="1">
    <location>
        <begin position="1"/>
        <end position="28"/>
    </location>
</feature>
<evidence type="ECO:0000256" key="1">
    <source>
        <dbReference type="SAM" id="SignalP"/>
    </source>
</evidence>
<reference evidence="2" key="1">
    <citation type="submission" date="2022-12" db="EMBL/GenBank/DDBJ databases">
        <title>Chromosome-level genome assembly of the bean flower thrips Megalurothrips usitatus.</title>
        <authorList>
            <person name="Ma L."/>
            <person name="Liu Q."/>
            <person name="Li H."/>
            <person name="Cai W."/>
        </authorList>
    </citation>
    <scope>NUCLEOTIDE SEQUENCE</scope>
    <source>
        <strain evidence="2">Cailab_2022a</strain>
    </source>
</reference>
<keyword evidence="1" id="KW-0732">Signal</keyword>
<name>A0AAV7X2L6_9NEOP</name>
<accession>A0AAV7X2L6</accession>
<comment type="caution">
    <text evidence="2">The sequence shown here is derived from an EMBL/GenBank/DDBJ whole genome shotgun (WGS) entry which is preliminary data.</text>
</comment>
<feature type="chain" id="PRO_5043417624" evidence="1">
    <location>
        <begin position="29"/>
        <end position="355"/>
    </location>
</feature>
<sequence>MASEHELTMKLVALLGFLLALAGTPVSADDTSVPLGPVLSGSLSYVVRVNGTSWYRYVNIALCGASSCCGFSLSGSDGNKLAGYSFTTPYVNQLSSHSLYNPTVVQQYAGPSQDLTDINLLVRKQLDMFSVSVKGQRSKLWVHCPKDVNVLNARSSYPSTAVLSQDGLTPIPSGVALNDGQLLTIDVTATVALNADVWIGYCDQVSCATVQIGGPTTYNDDLAFRTGLTTGSNQPDSGIDEVFQDEYHSATWENVKALQLTVTLDPDGFLMVWKTGNPDRAAVVPLDSLAIDEASLRTSFDAGYLNARLSDSAKVHKLPNPYTALKESWARQIANIKRTASARLVGFKSRGKNLL</sequence>
<evidence type="ECO:0000313" key="2">
    <source>
        <dbReference type="EMBL" id="KAJ1518787.1"/>
    </source>
</evidence>
<gene>
    <name evidence="2" type="ORF">ONE63_011600</name>
</gene>
<proteinExistence type="predicted"/>
<dbReference type="Proteomes" id="UP001075354">
    <property type="component" value="Unassembled WGS sequence"/>
</dbReference>
<protein>
    <submittedName>
        <fullName evidence="2">Uncharacterized protein</fullName>
    </submittedName>
</protein>
<dbReference type="EMBL" id="JAPTSV010000894">
    <property type="protein sequence ID" value="KAJ1518787.1"/>
    <property type="molecule type" value="Genomic_DNA"/>
</dbReference>